<dbReference type="InterPro" id="IPR052935">
    <property type="entry name" value="Mg2+_PAP"/>
</dbReference>
<dbReference type="PANTHER" id="PTHR28208">
    <property type="entry name" value="PHOSPHATIDATE PHOSPHATASE APP1"/>
    <property type="match status" value="1"/>
</dbReference>
<reference evidence="4 5" key="1">
    <citation type="submission" date="2017-09" db="EMBL/GenBank/DDBJ databases">
        <title>Depth-based differentiation of microbial function through sediment-hosted aquifers and enrichment of novel symbionts in the deep terrestrial subsurface.</title>
        <authorList>
            <person name="Probst A.J."/>
            <person name="Ladd B."/>
            <person name="Jarett J.K."/>
            <person name="Geller-Mcgrath D.E."/>
            <person name="Sieber C.M."/>
            <person name="Emerson J.B."/>
            <person name="Anantharaman K."/>
            <person name="Thomas B.C."/>
            <person name="Malmstrom R."/>
            <person name="Stieglmeier M."/>
            <person name="Klingl A."/>
            <person name="Woyke T."/>
            <person name="Ryan C.M."/>
            <person name="Banfield J.F."/>
        </authorList>
    </citation>
    <scope>NUCLEOTIDE SEQUENCE [LARGE SCALE GENOMIC DNA]</scope>
    <source>
        <strain evidence="4">CG17_big_fil_post_rev_8_21_14_2_50_48_46</strain>
    </source>
</reference>
<accession>A0A2M7FWU6</accession>
<feature type="signal peptide" evidence="2">
    <location>
        <begin position="1"/>
        <end position="19"/>
    </location>
</feature>
<feature type="region of interest" description="Disordered" evidence="1">
    <location>
        <begin position="113"/>
        <end position="136"/>
    </location>
</feature>
<dbReference type="EMBL" id="PFFQ01000066">
    <property type="protein sequence ID" value="PIW13727.1"/>
    <property type="molecule type" value="Genomic_DNA"/>
</dbReference>
<evidence type="ECO:0000313" key="4">
    <source>
        <dbReference type="EMBL" id="PIW13727.1"/>
    </source>
</evidence>
<protein>
    <recommendedName>
        <fullName evidence="3">Phosphatidate phosphatase APP1 catalytic domain-containing protein</fullName>
    </recommendedName>
</protein>
<dbReference type="Proteomes" id="UP000231019">
    <property type="component" value="Unassembled WGS sequence"/>
</dbReference>
<dbReference type="InterPro" id="IPR019236">
    <property type="entry name" value="APP1_cat"/>
</dbReference>
<comment type="caution">
    <text evidence="4">The sequence shown here is derived from an EMBL/GenBank/DDBJ whole genome shotgun (WGS) entry which is preliminary data.</text>
</comment>
<dbReference type="GO" id="GO:0008195">
    <property type="term" value="F:phosphatidate phosphatase activity"/>
    <property type="evidence" value="ECO:0007669"/>
    <property type="project" value="InterPro"/>
</dbReference>
<dbReference type="PANTHER" id="PTHR28208:SF3">
    <property type="entry name" value="PHOSPHATIDATE PHOSPHATASE APP1"/>
    <property type="match status" value="1"/>
</dbReference>
<feature type="compositionally biased region" description="Polar residues" evidence="1">
    <location>
        <begin position="119"/>
        <end position="129"/>
    </location>
</feature>
<evidence type="ECO:0000256" key="1">
    <source>
        <dbReference type="SAM" id="MobiDB-lite"/>
    </source>
</evidence>
<evidence type="ECO:0000313" key="5">
    <source>
        <dbReference type="Proteomes" id="UP000231019"/>
    </source>
</evidence>
<dbReference type="AlphaFoldDB" id="A0A2M7FWU6"/>
<feature type="domain" description="Phosphatidate phosphatase APP1 catalytic" evidence="3">
    <location>
        <begin position="264"/>
        <end position="417"/>
    </location>
</feature>
<keyword evidence="2" id="KW-0732">Signal</keyword>
<sequence>MKRSIIPLSLPLLLSLLTACGKTQPVGVIDTAPLAVQQIESLERAVDHLNTSLSQIEKKSPTGVKATESMNLSQPELPESDPLLQAAASSLPLETQSETETLLPRLDAEAPLEELPTAQALSDTATEGTESTRTRKEKQLQIDVYDGYGTTAKLTVSGRLFSDRRLDAVEEKDSRLKNLVKTSRRFVLNEAEQVWLTVSLGSEIREVLTNDEGFFEVNFEHIEDLPLGLHAAKVSLSARNIKRYQAQPSQGKFILHNPDSNRLGIISDVDDTILQTNATSKMRMLKTIFLSNYKTQLPVAGMSDLFRAIHHGPEGDGYDATHYVSSSPDNLYSRINLFLDYRNFPEGSIDLKNVGLGKDNDSLFDHEIYKTGKIRRILETYPQRRFILFGDSGERDPEIYRQIAQEFPQQIVAVYIHNVTEEDPFSSRFQGQMLFTEPDKVKKDLLSRGLIYPY</sequence>
<organism evidence="4 5">
    <name type="scientific">bacterium (Candidatus Blackallbacteria) CG17_big_fil_post_rev_8_21_14_2_50_48_46</name>
    <dbReference type="NCBI Taxonomy" id="2014261"/>
    <lineage>
        <taxon>Bacteria</taxon>
        <taxon>Candidatus Blackallbacteria</taxon>
    </lineage>
</organism>
<dbReference type="PROSITE" id="PS51257">
    <property type="entry name" value="PROKAR_LIPOPROTEIN"/>
    <property type="match status" value="1"/>
</dbReference>
<gene>
    <name evidence="4" type="ORF">COW36_23950</name>
</gene>
<name>A0A2M7FWU6_9BACT</name>
<feature type="region of interest" description="Disordered" evidence="1">
    <location>
        <begin position="55"/>
        <end position="79"/>
    </location>
</feature>
<evidence type="ECO:0000259" key="3">
    <source>
        <dbReference type="Pfam" id="PF09949"/>
    </source>
</evidence>
<proteinExistence type="predicted"/>
<dbReference type="Pfam" id="PF09949">
    <property type="entry name" value="APP1_cat"/>
    <property type="match status" value="1"/>
</dbReference>
<feature type="chain" id="PRO_5014682613" description="Phosphatidate phosphatase APP1 catalytic domain-containing protein" evidence="2">
    <location>
        <begin position="20"/>
        <end position="454"/>
    </location>
</feature>
<evidence type="ECO:0000256" key="2">
    <source>
        <dbReference type="SAM" id="SignalP"/>
    </source>
</evidence>